<evidence type="ECO:0000313" key="3">
    <source>
        <dbReference type="Proteomes" id="UP000288716"/>
    </source>
</evidence>
<protein>
    <submittedName>
        <fullName evidence="2">Solute carrier organic anion transporter family member 4C1-like protein</fullName>
    </submittedName>
</protein>
<name>A0A443S4N5_9ACAR</name>
<feature type="non-terminal residue" evidence="2">
    <location>
        <position position="131"/>
    </location>
</feature>
<sequence>KKGSCQVECNSFFPYIIDLCFGKFIASLEKSGNILIALRSVEQRDKNLIMGVGETFFFIPYPIVFGAIIDSSCLMWDEKCGKRGNCWVYDNEKLRYYLHGATFVCITVGSVFDLATLKHPTHHKESATKYR</sequence>
<evidence type="ECO:0000313" key="2">
    <source>
        <dbReference type="EMBL" id="RWS22490.1"/>
    </source>
</evidence>
<dbReference type="GO" id="GO:0043252">
    <property type="term" value="P:sodium-independent organic anion transport"/>
    <property type="evidence" value="ECO:0007669"/>
    <property type="project" value="TreeGrafter"/>
</dbReference>
<feature type="non-terminal residue" evidence="2">
    <location>
        <position position="1"/>
    </location>
</feature>
<dbReference type="Proteomes" id="UP000288716">
    <property type="component" value="Unassembled WGS sequence"/>
</dbReference>
<dbReference type="GO" id="GO:0015347">
    <property type="term" value="F:sodium-independent organic anion transmembrane transporter activity"/>
    <property type="evidence" value="ECO:0007669"/>
    <property type="project" value="TreeGrafter"/>
</dbReference>
<dbReference type="Pfam" id="PF03137">
    <property type="entry name" value="OATP"/>
    <property type="match status" value="1"/>
</dbReference>
<feature type="transmembrane region" description="Helical" evidence="1">
    <location>
        <begin position="96"/>
        <end position="115"/>
    </location>
</feature>
<dbReference type="VEuPathDB" id="VectorBase:LDEU009550"/>
<reference evidence="2 3" key="1">
    <citation type="journal article" date="2018" name="Gigascience">
        <title>Genomes of trombidid mites reveal novel predicted allergens and laterally-transferred genes associated with secondary metabolism.</title>
        <authorList>
            <person name="Dong X."/>
            <person name="Chaisiri K."/>
            <person name="Xia D."/>
            <person name="Armstrong S.D."/>
            <person name="Fang Y."/>
            <person name="Donnelly M.J."/>
            <person name="Kadowaki T."/>
            <person name="McGarry J.W."/>
            <person name="Darby A.C."/>
            <person name="Makepeace B.L."/>
        </authorList>
    </citation>
    <scope>NUCLEOTIDE SEQUENCE [LARGE SCALE GENOMIC DNA]</scope>
    <source>
        <strain evidence="2">UoL-UT</strain>
    </source>
</reference>
<dbReference type="GO" id="GO:0016323">
    <property type="term" value="C:basolateral plasma membrane"/>
    <property type="evidence" value="ECO:0007669"/>
    <property type="project" value="TreeGrafter"/>
</dbReference>
<proteinExistence type="predicted"/>
<feature type="transmembrane region" description="Helical" evidence="1">
    <location>
        <begin position="48"/>
        <end position="69"/>
    </location>
</feature>
<organism evidence="2 3">
    <name type="scientific">Leptotrombidium deliense</name>
    <dbReference type="NCBI Taxonomy" id="299467"/>
    <lineage>
        <taxon>Eukaryota</taxon>
        <taxon>Metazoa</taxon>
        <taxon>Ecdysozoa</taxon>
        <taxon>Arthropoda</taxon>
        <taxon>Chelicerata</taxon>
        <taxon>Arachnida</taxon>
        <taxon>Acari</taxon>
        <taxon>Acariformes</taxon>
        <taxon>Trombidiformes</taxon>
        <taxon>Prostigmata</taxon>
        <taxon>Anystina</taxon>
        <taxon>Parasitengona</taxon>
        <taxon>Trombiculoidea</taxon>
        <taxon>Trombiculidae</taxon>
        <taxon>Leptotrombidium</taxon>
    </lineage>
</organism>
<dbReference type="PANTHER" id="PTHR11388:SF76">
    <property type="entry name" value="SOLUTE CARRIER ORGANIC ANION TRANSPORTER FAMILY MEMBER"/>
    <property type="match status" value="1"/>
</dbReference>
<dbReference type="EMBL" id="NCKV01008649">
    <property type="protein sequence ID" value="RWS22490.1"/>
    <property type="molecule type" value="Genomic_DNA"/>
</dbReference>
<accession>A0A443S4N5</accession>
<comment type="caution">
    <text evidence="2">The sequence shown here is derived from an EMBL/GenBank/DDBJ whole genome shotgun (WGS) entry which is preliminary data.</text>
</comment>
<keyword evidence="1" id="KW-0812">Transmembrane</keyword>
<evidence type="ECO:0000256" key="1">
    <source>
        <dbReference type="SAM" id="Phobius"/>
    </source>
</evidence>
<keyword evidence="1" id="KW-0472">Membrane</keyword>
<dbReference type="InterPro" id="IPR004156">
    <property type="entry name" value="OATP"/>
</dbReference>
<dbReference type="AlphaFoldDB" id="A0A443S4N5"/>
<keyword evidence="1" id="KW-1133">Transmembrane helix</keyword>
<dbReference type="STRING" id="299467.A0A443S4N5"/>
<keyword evidence="3" id="KW-1185">Reference proteome</keyword>
<dbReference type="OrthoDB" id="6435832at2759"/>
<gene>
    <name evidence="2" type="ORF">B4U80_03455</name>
</gene>
<dbReference type="PANTHER" id="PTHR11388">
    <property type="entry name" value="ORGANIC ANION TRANSPORTER"/>
    <property type="match status" value="1"/>
</dbReference>